<protein>
    <recommendedName>
        <fullName evidence="1">DUF4274 domain-containing protein</fullName>
    </recommendedName>
</protein>
<dbReference type="InterPro" id="IPR025369">
    <property type="entry name" value="DUF4274"/>
</dbReference>
<feature type="domain" description="DUF4274" evidence="1">
    <location>
        <begin position="30"/>
        <end position="103"/>
    </location>
</feature>
<dbReference type="RefSeq" id="WP_034269064.1">
    <property type="nucleotide sequence ID" value="NZ_CP010586.1"/>
</dbReference>
<sequence length="151" mass="17270">MDKDDIHFLQQLLNSTDKDYIISYLLNTNNSLLLHYSAANYNWNSGFEVPTVILENAACDFGTGLLMFHYADGYRMLEDPGEVLNSPLENWKNFLGEVYNKLINLEFTSQAISFNPELTNIQKYKLKKSNPNIPELLINKSPGDAVDIFKI</sequence>
<organism evidence="2 3">
    <name type="scientific">Priestia megaterium Q3</name>
    <dbReference type="NCBI Taxonomy" id="1452722"/>
    <lineage>
        <taxon>Bacteria</taxon>
        <taxon>Bacillati</taxon>
        <taxon>Bacillota</taxon>
        <taxon>Bacilli</taxon>
        <taxon>Bacillales</taxon>
        <taxon>Bacillaceae</taxon>
        <taxon>Priestia</taxon>
    </lineage>
</organism>
<gene>
    <name evidence="2" type="ORF">AS52_02730</name>
</gene>
<dbReference type="EMBL" id="CP010586">
    <property type="protein sequence ID" value="AKP77691.1"/>
    <property type="molecule type" value="Genomic_DNA"/>
</dbReference>
<dbReference type="Proteomes" id="UP000036410">
    <property type="component" value="Chromosome"/>
</dbReference>
<proteinExistence type="predicted"/>
<evidence type="ECO:0000259" key="1">
    <source>
        <dbReference type="Pfam" id="PF14096"/>
    </source>
</evidence>
<evidence type="ECO:0000313" key="3">
    <source>
        <dbReference type="Proteomes" id="UP000036410"/>
    </source>
</evidence>
<dbReference type="AlphaFoldDB" id="A0A806THM0"/>
<accession>A0A806THM0</accession>
<dbReference type="Pfam" id="PF14096">
    <property type="entry name" value="DUF4274"/>
    <property type="match status" value="1"/>
</dbReference>
<evidence type="ECO:0000313" key="2">
    <source>
        <dbReference type="EMBL" id="AKP77691.1"/>
    </source>
</evidence>
<name>A0A806THM0_PRIMG</name>
<reference evidence="2 3" key="1">
    <citation type="submission" date="2015-01" db="EMBL/GenBank/DDBJ databases">
        <title>Genome sequence of bacillus megaterium Q3.</title>
        <authorList>
            <person name="Wang Y."/>
            <person name="Luo K."/>
            <person name="Bai L."/>
            <person name="Luo F."/>
        </authorList>
    </citation>
    <scope>NUCLEOTIDE SEQUENCE [LARGE SCALE GENOMIC DNA]</scope>
    <source>
        <strain evidence="2 3">Q3</strain>
    </source>
</reference>